<accession>A0A7Y9E827</accession>
<feature type="transmembrane region" description="Helical" evidence="2">
    <location>
        <begin position="103"/>
        <end position="122"/>
    </location>
</feature>
<evidence type="ECO:0000313" key="3">
    <source>
        <dbReference type="EMBL" id="NYD42958.1"/>
    </source>
</evidence>
<gene>
    <name evidence="3" type="ORF">BJZ21_003041</name>
</gene>
<evidence type="ECO:0000256" key="1">
    <source>
        <dbReference type="SAM" id="MobiDB-lite"/>
    </source>
</evidence>
<evidence type="ECO:0000313" key="4">
    <source>
        <dbReference type="Proteomes" id="UP000535511"/>
    </source>
</evidence>
<keyword evidence="2" id="KW-0472">Membrane</keyword>
<proteinExistence type="predicted"/>
<feature type="transmembrane region" description="Helical" evidence="2">
    <location>
        <begin position="75"/>
        <end position="96"/>
    </location>
</feature>
<sequence>MTPRQGAPSARGDVRPGRPAPPPGPGDWIAGQLVAEWAPTVGRILFGLVLAWFGYHELVQPSLWTGYVPVVSGSTLLVLLVLAHGWLLLVLAVAMLAGIAVRAVAAVAVVLLLQIVISLTMSNGLSDLVLRDVGVLGLAVCLTATTRQRLVLRR</sequence>
<keyword evidence="2" id="KW-0812">Transmembrane</keyword>
<comment type="caution">
    <text evidence="3">The sequence shown here is derived from an EMBL/GenBank/DDBJ whole genome shotgun (WGS) entry which is preliminary data.</text>
</comment>
<feature type="region of interest" description="Disordered" evidence="1">
    <location>
        <begin position="1"/>
        <end position="21"/>
    </location>
</feature>
<dbReference type="AlphaFoldDB" id="A0A7Y9E827"/>
<name>A0A7Y9E827_9ACTN</name>
<reference evidence="3 4" key="1">
    <citation type="submission" date="2020-07" db="EMBL/GenBank/DDBJ databases">
        <title>Sequencing the genomes of 1000 actinobacteria strains.</title>
        <authorList>
            <person name="Klenk H.-P."/>
        </authorList>
    </citation>
    <scope>NUCLEOTIDE SEQUENCE [LARGE SCALE GENOMIC DNA]</scope>
    <source>
        <strain evidence="3 4">DSM 21350</strain>
    </source>
</reference>
<dbReference type="RefSeq" id="WP_179664530.1">
    <property type="nucleotide sequence ID" value="NZ_JACCBG010000001.1"/>
</dbReference>
<keyword evidence="2" id="KW-1133">Transmembrane helix</keyword>
<evidence type="ECO:0000256" key="2">
    <source>
        <dbReference type="SAM" id="Phobius"/>
    </source>
</evidence>
<dbReference type="EMBL" id="JACCBG010000001">
    <property type="protein sequence ID" value="NYD42958.1"/>
    <property type="molecule type" value="Genomic_DNA"/>
</dbReference>
<dbReference type="Proteomes" id="UP000535511">
    <property type="component" value="Unassembled WGS sequence"/>
</dbReference>
<feature type="transmembrane region" description="Helical" evidence="2">
    <location>
        <begin position="37"/>
        <end position="55"/>
    </location>
</feature>
<feature type="transmembrane region" description="Helical" evidence="2">
    <location>
        <begin position="128"/>
        <end position="146"/>
    </location>
</feature>
<organism evidence="3 4">
    <name type="scientific">Nocardioides panaciterrulae</name>
    <dbReference type="NCBI Taxonomy" id="661492"/>
    <lineage>
        <taxon>Bacteria</taxon>
        <taxon>Bacillati</taxon>
        <taxon>Actinomycetota</taxon>
        <taxon>Actinomycetes</taxon>
        <taxon>Propionibacteriales</taxon>
        <taxon>Nocardioidaceae</taxon>
        <taxon>Nocardioides</taxon>
    </lineage>
</organism>
<protein>
    <submittedName>
        <fullName evidence="3">Putative membrane protein YphA (DoxX/SURF4 family)</fullName>
    </submittedName>
</protein>
<keyword evidence="4" id="KW-1185">Reference proteome</keyword>